<dbReference type="Proteomes" id="UP001059597">
    <property type="component" value="Chromosome"/>
</dbReference>
<dbReference type="EMBL" id="AP026073">
    <property type="protein sequence ID" value="BDM71674.1"/>
    <property type="molecule type" value="Genomic_DNA"/>
</dbReference>
<dbReference type="InterPro" id="IPR050812">
    <property type="entry name" value="Preph/Arog_dehydrog"/>
</dbReference>
<accession>A0ABN6R533</accession>
<dbReference type="PANTHER" id="PTHR21363">
    <property type="entry name" value="PREPHENATE DEHYDROGENASE"/>
    <property type="match status" value="1"/>
</dbReference>
<name>A0ABN6R533_STRNI</name>
<evidence type="ECO:0000256" key="2">
    <source>
        <dbReference type="ARBA" id="ARBA00023002"/>
    </source>
</evidence>
<dbReference type="SUPFAM" id="SSF48179">
    <property type="entry name" value="6-phosphogluconate dehydrogenase C-terminal domain-like"/>
    <property type="match status" value="1"/>
</dbReference>
<sequence length="356" mass="36206">MTANALRTVAVVGTGLIGTSVALALAARGITTHLIDRDGAAARTAAALGAGTAGAPPGPVDLAVLAVPPGSVAGVLEEHQKNGLARAYTDVGSVKGPPLDEIAARGGDLASFVGGHPMAGRERSGPLAARAELFEGRPWVLTPDPATEPAVLGRALELVRLCGGTPVVLDAEAHDHAVALISHVPHLLATLLAARLDDGEEVALRLAGQGLRDVTRIAAGDAGLWTDILATNAEAVAAVLDGLAGDLDAVRRALREPAPAELTALLERGNAGYARIPGKHGGTAVAYRSVRVVLRDRTGELARLLSAASAVGANIEDVRLEHATDGSAGLAELLVADGSADTLTAELRRREWTVHA</sequence>
<dbReference type="Pfam" id="PF20463">
    <property type="entry name" value="PDH_C"/>
    <property type="match status" value="1"/>
</dbReference>
<dbReference type="InterPro" id="IPR036291">
    <property type="entry name" value="NAD(P)-bd_dom_sf"/>
</dbReference>
<dbReference type="Pfam" id="PF02153">
    <property type="entry name" value="PDH_N"/>
    <property type="match status" value="1"/>
</dbReference>
<gene>
    <name evidence="4" type="ORF">HEK616_51610</name>
</gene>
<dbReference type="PROSITE" id="PS51176">
    <property type="entry name" value="PDH_ADH"/>
    <property type="match status" value="1"/>
</dbReference>
<organism evidence="4 5">
    <name type="scientific">Streptomyces nigrescens</name>
    <dbReference type="NCBI Taxonomy" id="1920"/>
    <lineage>
        <taxon>Bacteria</taxon>
        <taxon>Bacillati</taxon>
        <taxon>Actinomycetota</taxon>
        <taxon>Actinomycetes</taxon>
        <taxon>Kitasatosporales</taxon>
        <taxon>Streptomycetaceae</taxon>
        <taxon>Streptomyces</taxon>
    </lineage>
</organism>
<feature type="domain" description="Prephenate/arogenate dehydrogenase" evidence="3">
    <location>
        <begin position="7"/>
        <end position="284"/>
    </location>
</feature>
<dbReference type="NCBIfam" id="NF005109">
    <property type="entry name" value="PRK06545.2-1"/>
    <property type="match status" value="1"/>
</dbReference>
<protein>
    <submittedName>
        <fullName evidence="4">Prephenate dehydrogenase</fullName>
    </submittedName>
</protein>
<dbReference type="InterPro" id="IPR003099">
    <property type="entry name" value="Prephen_DH"/>
</dbReference>
<dbReference type="InterPro" id="IPR046826">
    <property type="entry name" value="PDH_N"/>
</dbReference>
<evidence type="ECO:0000256" key="1">
    <source>
        <dbReference type="ARBA" id="ARBA00007964"/>
    </source>
</evidence>
<dbReference type="PANTHER" id="PTHR21363:SF0">
    <property type="entry name" value="PREPHENATE DEHYDROGENASE [NADP(+)]"/>
    <property type="match status" value="1"/>
</dbReference>
<evidence type="ECO:0000313" key="5">
    <source>
        <dbReference type="Proteomes" id="UP001059597"/>
    </source>
</evidence>
<dbReference type="NCBIfam" id="NF005112">
    <property type="entry name" value="PRK06545.2-4"/>
    <property type="match status" value="1"/>
</dbReference>
<dbReference type="Gene3D" id="1.10.3660.10">
    <property type="entry name" value="6-phosphogluconate dehydrogenase C-terminal like domain"/>
    <property type="match status" value="1"/>
</dbReference>
<evidence type="ECO:0000259" key="3">
    <source>
        <dbReference type="PROSITE" id="PS51176"/>
    </source>
</evidence>
<dbReference type="NCBIfam" id="NF005111">
    <property type="entry name" value="PRK06545.2-3"/>
    <property type="match status" value="1"/>
</dbReference>
<evidence type="ECO:0000313" key="4">
    <source>
        <dbReference type="EMBL" id="BDM71674.1"/>
    </source>
</evidence>
<comment type="similarity">
    <text evidence="1">Belongs to the prephenate/arogenate dehydrogenase family.</text>
</comment>
<dbReference type="InterPro" id="IPR046825">
    <property type="entry name" value="PDH_C"/>
</dbReference>
<keyword evidence="2" id="KW-0560">Oxidoreductase</keyword>
<reference evidence="4" key="1">
    <citation type="submission" date="2022-06" db="EMBL/GenBank/DDBJ databases">
        <title>Complete genome sequence of Streptomyces nigrescens HEK616.</title>
        <authorList>
            <person name="Asamizu S."/>
            <person name="Onaka H."/>
        </authorList>
    </citation>
    <scope>NUCLEOTIDE SEQUENCE</scope>
    <source>
        <strain evidence="4">HEK616</strain>
    </source>
</reference>
<proteinExistence type="inferred from homology"/>
<dbReference type="Gene3D" id="3.40.50.720">
    <property type="entry name" value="NAD(P)-binding Rossmann-like Domain"/>
    <property type="match status" value="1"/>
</dbReference>
<dbReference type="InterPro" id="IPR008927">
    <property type="entry name" value="6-PGluconate_DH-like_C_sf"/>
</dbReference>
<dbReference type="SUPFAM" id="SSF51735">
    <property type="entry name" value="NAD(P)-binding Rossmann-fold domains"/>
    <property type="match status" value="1"/>
</dbReference>
<keyword evidence="5" id="KW-1185">Reference proteome</keyword>